<keyword evidence="4" id="KW-0175">Coiled coil</keyword>
<reference evidence="11" key="1">
    <citation type="submission" date="2025-08" db="UniProtKB">
        <authorList>
            <consortium name="RefSeq"/>
        </authorList>
    </citation>
    <scope>IDENTIFICATION</scope>
</reference>
<dbReference type="AlphaFoldDB" id="A0A3Q0IQ61"/>
<organism evidence="10 11">
    <name type="scientific">Diaphorina citri</name>
    <name type="common">Asian citrus psyllid</name>
    <dbReference type="NCBI Taxonomy" id="121845"/>
    <lineage>
        <taxon>Eukaryota</taxon>
        <taxon>Metazoa</taxon>
        <taxon>Ecdysozoa</taxon>
        <taxon>Arthropoda</taxon>
        <taxon>Hexapoda</taxon>
        <taxon>Insecta</taxon>
        <taxon>Pterygota</taxon>
        <taxon>Neoptera</taxon>
        <taxon>Paraneoptera</taxon>
        <taxon>Hemiptera</taxon>
        <taxon>Sternorrhyncha</taxon>
        <taxon>Psylloidea</taxon>
        <taxon>Psyllidae</taxon>
        <taxon>Diaphorininae</taxon>
        <taxon>Diaphorina</taxon>
    </lineage>
</organism>
<dbReference type="PANTHER" id="PTHR11362">
    <property type="entry name" value="PHOSPHATIDYLETHANOLAMINE-BINDING PROTEIN"/>
    <property type="match status" value="1"/>
</dbReference>
<dbReference type="InterPro" id="IPR008914">
    <property type="entry name" value="PEBP"/>
</dbReference>
<dbReference type="Gene3D" id="3.90.280.10">
    <property type="entry name" value="PEBP-like"/>
    <property type="match status" value="1"/>
</dbReference>
<dbReference type="PaxDb" id="121845-A0A3Q0IQ61"/>
<dbReference type="KEGG" id="dci:103507888"/>
<evidence type="ECO:0000256" key="5">
    <source>
        <dbReference type="ARBA" id="ARBA00023128"/>
    </source>
</evidence>
<evidence type="ECO:0000256" key="8">
    <source>
        <dbReference type="ARBA" id="ARBA00039444"/>
    </source>
</evidence>
<evidence type="ECO:0000256" key="7">
    <source>
        <dbReference type="ARBA" id="ARBA00038016"/>
    </source>
</evidence>
<name>A0A3Q0IQ61_DIACI</name>
<gene>
    <name evidence="11" type="primary">LOC103507888</name>
</gene>
<comment type="similarity">
    <text evidence="7">Belongs to the phosphatidylethanolamine-binding protein family. Mitochondrion-specific ribosomal protein mL38 subfamily.</text>
</comment>
<dbReference type="CTD" id="64978"/>
<dbReference type="Pfam" id="PF01161">
    <property type="entry name" value="PBP"/>
    <property type="match status" value="1"/>
</dbReference>
<comment type="subcellular location">
    <subcellularLocation>
        <location evidence="1">Mitochondrion</location>
    </subcellularLocation>
</comment>
<evidence type="ECO:0000313" key="11">
    <source>
        <dbReference type="RefSeq" id="XP_026678434.1"/>
    </source>
</evidence>
<dbReference type="InterPro" id="IPR036610">
    <property type="entry name" value="PEBP-like_sf"/>
</dbReference>
<evidence type="ECO:0000256" key="6">
    <source>
        <dbReference type="ARBA" id="ARBA00023274"/>
    </source>
</evidence>
<dbReference type="SUPFAM" id="SSF49777">
    <property type="entry name" value="PEBP-like"/>
    <property type="match status" value="1"/>
</dbReference>
<evidence type="ECO:0000313" key="10">
    <source>
        <dbReference type="Proteomes" id="UP000079169"/>
    </source>
</evidence>
<dbReference type="GeneID" id="103507888"/>
<dbReference type="RefSeq" id="XP_026678434.1">
    <property type="nucleotide sequence ID" value="XM_026822633.1"/>
</dbReference>
<keyword evidence="3 11" id="KW-0689">Ribosomal protein</keyword>
<keyword evidence="5" id="KW-0496">Mitochondrion</keyword>
<evidence type="ECO:0000256" key="2">
    <source>
        <dbReference type="ARBA" id="ARBA00022946"/>
    </source>
</evidence>
<dbReference type="CDD" id="cd00866">
    <property type="entry name" value="PEBP_euk"/>
    <property type="match status" value="1"/>
</dbReference>
<protein>
    <recommendedName>
        <fullName evidence="8">Large ribosomal subunit protein mL38</fullName>
    </recommendedName>
    <alternativeName>
        <fullName evidence="9">39S ribosomal protein L38, mitochondrial</fullName>
    </alternativeName>
</protein>
<dbReference type="InterPro" id="IPR035810">
    <property type="entry name" value="PEBP_euk"/>
</dbReference>
<dbReference type="STRING" id="121845.A0A3Q0IQ61"/>
<keyword evidence="2" id="KW-0809">Transit peptide</keyword>
<evidence type="ECO:0000256" key="4">
    <source>
        <dbReference type="ARBA" id="ARBA00023054"/>
    </source>
</evidence>
<evidence type="ECO:0000256" key="1">
    <source>
        <dbReference type="ARBA" id="ARBA00004173"/>
    </source>
</evidence>
<keyword evidence="10" id="KW-1185">Reference proteome</keyword>
<dbReference type="GO" id="GO:0005762">
    <property type="term" value="C:mitochondrial large ribosomal subunit"/>
    <property type="evidence" value="ECO:0007669"/>
    <property type="project" value="TreeGrafter"/>
</dbReference>
<evidence type="ECO:0000256" key="3">
    <source>
        <dbReference type="ARBA" id="ARBA00022980"/>
    </source>
</evidence>
<dbReference type="Proteomes" id="UP000079169">
    <property type="component" value="Unplaced"/>
</dbReference>
<sequence>MDGHLEDPDSQYIHWLVSNIPGNEIHKGDEVCKYFQPFPLRGLGYQRYAFLLYKQKTPIKLDVIKGVSPKERTFNNEAFYRKHQDNLTPAGLSFFQSTWDRSVTKVFHHVFDSKEPVFEYDFDPAHHPEQEWFPIGKPFNL</sequence>
<dbReference type="PANTHER" id="PTHR11362:SF133">
    <property type="entry name" value="LARGE RIBOSOMAL SUBUNIT PROTEIN ML38"/>
    <property type="match status" value="1"/>
</dbReference>
<evidence type="ECO:0000256" key="9">
    <source>
        <dbReference type="ARBA" id="ARBA00041206"/>
    </source>
</evidence>
<accession>A0A3Q0IQ61</accession>
<proteinExistence type="inferred from homology"/>
<keyword evidence="6" id="KW-0687">Ribonucleoprotein</keyword>